<dbReference type="GO" id="GO:0006281">
    <property type="term" value="P:DNA repair"/>
    <property type="evidence" value="ECO:0007669"/>
    <property type="project" value="InterPro"/>
</dbReference>
<dbReference type="Pfam" id="PF19833">
    <property type="entry name" value="RecG_dom3_C"/>
    <property type="match status" value="1"/>
</dbReference>
<dbReference type="Proteomes" id="UP000070497">
    <property type="component" value="Unassembled WGS sequence"/>
</dbReference>
<gene>
    <name evidence="4" type="ORF">SORDD14_01320</name>
</gene>
<evidence type="ECO:0000256" key="2">
    <source>
        <dbReference type="ARBA" id="ARBA00022806"/>
    </source>
</evidence>
<organism evidence="4 5">
    <name type="scientific">Streptococcus oralis</name>
    <dbReference type="NCBI Taxonomy" id="1303"/>
    <lineage>
        <taxon>Bacteria</taxon>
        <taxon>Bacillati</taxon>
        <taxon>Bacillota</taxon>
        <taxon>Bacilli</taxon>
        <taxon>Lactobacillales</taxon>
        <taxon>Streptococcaceae</taxon>
        <taxon>Streptococcus</taxon>
    </lineage>
</organism>
<keyword evidence="2 4" id="KW-0347">Helicase</keyword>
<protein>
    <submittedName>
        <fullName evidence="4">ATP-dependent DNA helicase RecG</fullName>
    </submittedName>
</protein>
<keyword evidence="2 4" id="KW-0067">ATP-binding</keyword>
<feature type="domain" description="ATP-dependent DNA helicase RecG" evidence="3">
    <location>
        <begin position="7"/>
        <end position="75"/>
    </location>
</feature>
<accession>A0A139NZ63</accession>
<keyword evidence="1" id="KW-0378">Hydrolase</keyword>
<dbReference type="InterPro" id="IPR045562">
    <property type="entry name" value="RecG_dom3_C"/>
</dbReference>
<dbReference type="InterPro" id="IPR047112">
    <property type="entry name" value="RecG/Mfd"/>
</dbReference>
<sequence length="85" mass="9834">MRIMTETTNGFILAEEDLKMRGSGEIFGTRQSGLPEFQVADIIEDFPILEEARKVASYISSIEGWKEDPEWHMIALHIEKREHLD</sequence>
<dbReference type="PANTHER" id="PTHR47964:SF1">
    <property type="entry name" value="ATP-DEPENDENT DNA HELICASE HOMOLOG RECG, CHLOROPLASTIC"/>
    <property type="match status" value="1"/>
</dbReference>
<dbReference type="EMBL" id="LQRI01000172">
    <property type="protein sequence ID" value="KXT81261.1"/>
    <property type="molecule type" value="Genomic_DNA"/>
</dbReference>
<reference evidence="4 5" key="1">
    <citation type="submission" date="2016-01" db="EMBL/GenBank/DDBJ databases">
        <title>Highly variable Streptococcus oralis are common among viridans streptococci isolated from primates.</title>
        <authorList>
            <person name="Denapaite D."/>
            <person name="Rieger M."/>
            <person name="Koendgen S."/>
            <person name="Brueckner R."/>
            <person name="Ochigava I."/>
            <person name="Kappeler P."/>
            <person name="Maetz-Rensing K."/>
            <person name="Leendertz F."/>
            <person name="Hakenbeck R."/>
        </authorList>
    </citation>
    <scope>NUCLEOTIDE SEQUENCE [LARGE SCALE GENOMIC DNA]</scope>
    <source>
        <strain evidence="4 5">DD14</strain>
    </source>
</reference>
<dbReference type="GO" id="GO:0016787">
    <property type="term" value="F:hydrolase activity"/>
    <property type="evidence" value="ECO:0007669"/>
    <property type="project" value="UniProtKB-KW"/>
</dbReference>
<keyword evidence="2 4" id="KW-0547">Nucleotide-binding</keyword>
<proteinExistence type="predicted"/>
<dbReference type="AlphaFoldDB" id="A0A139NZ63"/>
<evidence type="ECO:0000256" key="1">
    <source>
        <dbReference type="ARBA" id="ARBA00022801"/>
    </source>
</evidence>
<comment type="caution">
    <text evidence="4">The sequence shown here is derived from an EMBL/GenBank/DDBJ whole genome shotgun (WGS) entry which is preliminary data.</text>
</comment>
<dbReference type="Gene3D" id="3.40.50.300">
    <property type="entry name" value="P-loop containing nucleotide triphosphate hydrolases"/>
    <property type="match status" value="1"/>
</dbReference>
<evidence type="ECO:0000259" key="3">
    <source>
        <dbReference type="Pfam" id="PF19833"/>
    </source>
</evidence>
<dbReference type="PATRIC" id="fig|1303.77.peg.1472"/>
<evidence type="ECO:0000313" key="5">
    <source>
        <dbReference type="Proteomes" id="UP000070497"/>
    </source>
</evidence>
<dbReference type="InterPro" id="IPR027417">
    <property type="entry name" value="P-loop_NTPase"/>
</dbReference>
<name>A0A139NZ63_STROR</name>
<dbReference type="PANTHER" id="PTHR47964">
    <property type="entry name" value="ATP-DEPENDENT DNA HELICASE HOMOLOG RECG, CHLOROPLASTIC"/>
    <property type="match status" value="1"/>
</dbReference>
<evidence type="ECO:0000313" key="4">
    <source>
        <dbReference type="EMBL" id="KXT81261.1"/>
    </source>
</evidence>
<dbReference type="GO" id="GO:0003678">
    <property type="term" value="F:DNA helicase activity"/>
    <property type="evidence" value="ECO:0007669"/>
    <property type="project" value="TreeGrafter"/>
</dbReference>